<accession>A0A346NSE6</accession>
<dbReference type="PRINTS" id="PR01210">
    <property type="entry name" value="GGTRANSPTASE"/>
</dbReference>
<keyword evidence="11" id="KW-0317">Glutathione biosynthesis</keyword>
<evidence type="ECO:0000256" key="6">
    <source>
        <dbReference type="ARBA" id="ARBA00023145"/>
    </source>
</evidence>
<keyword evidence="7 11" id="KW-0012">Acyltransferase</keyword>
<dbReference type="GO" id="GO:0036374">
    <property type="term" value="F:glutathione hydrolase activity"/>
    <property type="evidence" value="ECO:0007669"/>
    <property type="project" value="UniProtKB-UniRule"/>
</dbReference>
<evidence type="ECO:0000256" key="10">
    <source>
        <dbReference type="PIRSR" id="PIRSR600101-2"/>
    </source>
</evidence>
<organism evidence="12 13">
    <name type="scientific">Salinimonas sediminis</name>
    <dbReference type="NCBI Taxonomy" id="2303538"/>
    <lineage>
        <taxon>Bacteria</taxon>
        <taxon>Pseudomonadati</taxon>
        <taxon>Pseudomonadota</taxon>
        <taxon>Gammaproteobacteria</taxon>
        <taxon>Alteromonadales</taxon>
        <taxon>Alteromonadaceae</taxon>
        <taxon>Alteromonas/Salinimonas group</taxon>
        <taxon>Salinimonas</taxon>
    </lineage>
</organism>
<gene>
    <name evidence="12" type="primary">ggt</name>
    <name evidence="12" type="ORF">D0Y50_08480</name>
</gene>
<dbReference type="Pfam" id="PF01019">
    <property type="entry name" value="G_glu_transpept"/>
    <property type="match status" value="1"/>
</dbReference>
<dbReference type="OrthoDB" id="5297205at2"/>
<comment type="PTM">
    <text evidence="11">Cleaved by autocatalysis into a large and a small subunit.</text>
</comment>
<dbReference type="NCBIfam" id="TIGR00066">
    <property type="entry name" value="g_glut_trans"/>
    <property type="match status" value="1"/>
</dbReference>
<keyword evidence="5 11" id="KW-0378">Hydrolase</keyword>
<comment type="pathway">
    <text evidence="11">Sulfur metabolism; glutathione metabolism.</text>
</comment>
<evidence type="ECO:0000313" key="13">
    <source>
        <dbReference type="Proteomes" id="UP000262073"/>
    </source>
</evidence>
<evidence type="ECO:0000256" key="3">
    <source>
        <dbReference type="ARBA" id="ARBA00009381"/>
    </source>
</evidence>
<dbReference type="PANTHER" id="PTHR43199">
    <property type="entry name" value="GLUTATHIONE HYDROLASE"/>
    <property type="match status" value="1"/>
</dbReference>
<dbReference type="InterPro" id="IPR000101">
    <property type="entry name" value="GGT_peptidase"/>
</dbReference>
<comment type="catalytic activity">
    <reaction evidence="8 11">
        <text>an N-terminal (5-L-glutamyl)-[peptide] + an alpha-amino acid = 5-L-glutamyl amino acid + an N-terminal L-alpha-aminoacyl-[peptide]</text>
        <dbReference type="Rhea" id="RHEA:23904"/>
        <dbReference type="Rhea" id="RHEA-COMP:9780"/>
        <dbReference type="Rhea" id="RHEA-COMP:9795"/>
        <dbReference type="ChEBI" id="CHEBI:77644"/>
        <dbReference type="ChEBI" id="CHEBI:78597"/>
        <dbReference type="ChEBI" id="CHEBI:78599"/>
        <dbReference type="ChEBI" id="CHEBI:78608"/>
        <dbReference type="EC" id="2.3.2.2"/>
    </reaction>
</comment>
<evidence type="ECO:0000256" key="7">
    <source>
        <dbReference type="ARBA" id="ARBA00023315"/>
    </source>
</evidence>
<name>A0A346NSE6_9ALTE</name>
<dbReference type="PANTHER" id="PTHR43199:SF1">
    <property type="entry name" value="GLUTATHIONE HYDROLASE PROENZYME"/>
    <property type="match status" value="1"/>
</dbReference>
<keyword evidence="6 11" id="KW-0865">Zymogen</keyword>
<evidence type="ECO:0000256" key="2">
    <source>
        <dbReference type="ARBA" id="ARBA00001089"/>
    </source>
</evidence>
<feature type="binding site" evidence="10">
    <location>
        <position position="66"/>
    </location>
    <ligand>
        <name>L-glutamate</name>
        <dbReference type="ChEBI" id="CHEBI:29985"/>
    </ligand>
</feature>
<dbReference type="UniPathway" id="UPA00204"/>
<keyword evidence="13" id="KW-1185">Reference proteome</keyword>
<dbReference type="GO" id="GO:0103068">
    <property type="term" value="F:leukotriene C4 gamma-glutamyl transferase activity"/>
    <property type="evidence" value="ECO:0007669"/>
    <property type="project" value="UniProtKB-EC"/>
</dbReference>
<dbReference type="EC" id="3.4.19.13" evidence="11"/>
<evidence type="ECO:0000256" key="9">
    <source>
        <dbReference type="PIRSR" id="PIRSR600101-1"/>
    </source>
</evidence>
<dbReference type="Gene3D" id="1.10.246.130">
    <property type="match status" value="1"/>
</dbReference>
<feature type="binding site" evidence="10">
    <location>
        <position position="393"/>
    </location>
    <ligand>
        <name>L-glutamate</name>
        <dbReference type="ChEBI" id="CHEBI:29985"/>
    </ligand>
</feature>
<dbReference type="EMBL" id="CP031769">
    <property type="protein sequence ID" value="AXR08453.1"/>
    <property type="molecule type" value="Genomic_DNA"/>
</dbReference>
<dbReference type="SUPFAM" id="SSF56235">
    <property type="entry name" value="N-terminal nucleophile aminohydrolases (Ntn hydrolases)"/>
    <property type="match status" value="1"/>
</dbReference>
<comment type="similarity">
    <text evidence="3 11">Belongs to the gamma-glutamyltransferase family.</text>
</comment>
<evidence type="ECO:0000256" key="4">
    <source>
        <dbReference type="ARBA" id="ARBA00022679"/>
    </source>
</evidence>
<reference evidence="12 13" key="1">
    <citation type="submission" date="2018-08" db="EMBL/GenBank/DDBJ databases">
        <title>Salinimonas sediminis sp. nov., a piezophilic bacterium isolated from a deep-sea sediment sample from the New Britain Trench.</title>
        <authorList>
            <person name="Cao J."/>
        </authorList>
    </citation>
    <scope>NUCLEOTIDE SEQUENCE [LARGE SCALE GENOMIC DNA]</scope>
    <source>
        <strain evidence="12 13">N102</strain>
    </source>
</reference>
<comment type="subunit">
    <text evidence="11">This enzyme consists of two polypeptide chains, which are synthesized in precursor form from a single polypeptide.</text>
</comment>
<dbReference type="InterPro" id="IPR043138">
    <property type="entry name" value="GGT_lsub"/>
</dbReference>
<evidence type="ECO:0000256" key="11">
    <source>
        <dbReference type="RuleBase" id="RU368036"/>
    </source>
</evidence>
<feature type="active site" description="Nucleophile" evidence="9">
    <location>
        <position position="353"/>
    </location>
</feature>
<dbReference type="GO" id="GO:0006750">
    <property type="term" value="P:glutathione biosynthetic process"/>
    <property type="evidence" value="ECO:0007669"/>
    <property type="project" value="UniProtKB-KW"/>
</dbReference>
<dbReference type="Gene3D" id="3.60.20.40">
    <property type="match status" value="1"/>
</dbReference>
<proteinExistence type="inferred from homology"/>
<evidence type="ECO:0000256" key="1">
    <source>
        <dbReference type="ARBA" id="ARBA00001049"/>
    </source>
</evidence>
<keyword evidence="4 11" id="KW-0808">Transferase</keyword>
<protein>
    <recommendedName>
        <fullName evidence="11">Glutathione hydrolase proenzyme</fullName>
        <ecNumber evidence="11">2.3.2.2</ecNumber>
        <ecNumber evidence="11">3.4.19.13</ecNumber>
    </recommendedName>
    <component>
        <recommendedName>
            <fullName evidence="11">Glutathione hydrolase large chain</fullName>
        </recommendedName>
    </component>
    <component>
        <recommendedName>
            <fullName evidence="11">Glutathione hydrolase small chain</fullName>
        </recommendedName>
    </component>
</protein>
<dbReference type="InterPro" id="IPR043137">
    <property type="entry name" value="GGT_ssub_C"/>
</dbReference>
<dbReference type="InterPro" id="IPR051792">
    <property type="entry name" value="GGT_bact"/>
</dbReference>
<evidence type="ECO:0000313" key="12">
    <source>
        <dbReference type="EMBL" id="AXR08453.1"/>
    </source>
</evidence>
<sequence length="533" mass="57882">MVVAANPYASWAGKNIIESGGSAIDAAIAIQAMLTLVEPQSSGIGGGAFILYWDNQKKQLHTFDGRETAPSQVNAYWFMQNNKPMPWLEALVGGKSVGVPGALRGLELAHQQYGKLPWKNLFNDAIDTAEQGFKVSPRLAKLVALDYHPGLREFPLSSTYFFPGGMPLKAGVTRKNKPLANTLRQIADQGADYLYTGELASHIVETVNNAPVNPGKLSLDDLRNYKPLERTAVCGPYRDRKVCGMAPPSSGGINVYQILKLLEGFDIGSYSPLSPAFINLFAQASAMTFADRDKYIGDTDFTNLPVAALINQPYLKRRAQSISPDKAWSKARAGKPYDDAKVGQGVSLEQPNTSHISIVDKQGNAISMTTSIEFMFGSGLMVDGFLLNNQLTDFSFNPTSGRYPVPNRVEPHKRPRSAMSPTMVFDKQGELELIIGSPGGSRIIDYVAQTIIGVVDFDLDVQQAINLPRITNRNDYTALEKGTEAETLKAPLEALGHPVKVIDLNSGLHGIQIKNGQYIGGADPRREGVAVGQ</sequence>
<dbReference type="AlphaFoldDB" id="A0A346NSE6"/>
<comment type="catalytic activity">
    <reaction evidence="1 11">
        <text>an S-substituted glutathione + H2O = an S-substituted L-cysteinylglycine + L-glutamate</text>
        <dbReference type="Rhea" id="RHEA:59468"/>
        <dbReference type="ChEBI" id="CHEBI:15377"/>
        <dbReference type="ChEBI" id="CHEBI:29985"/>
        <dbReference type="ChEBI" id="CHEBI:90779"/>
        <dbReference type="ChEBI" id="CHEBI:143103"/>
        <dbReference type="EC" id="3.4.19.13"/>
    </reaction>
</comment>
<dbReference type="KEGG" id="salm:D0Y50_08480"/>
<comment type="catalytic activity">
    <reaction evidence="2 11">
        <text>glutathione + H2O = L-cysteinylglycine + L-glutamate</text>
        <dbReference type="Rhea" id="RHEA:28807"/>
        <dbReference type="ChEBI" id="CHEBI:15377"/>
        <dbReference type="ChEBI" id="CHEBI:29985"/>
        <dbReference type="ChEBI" id="CHEBI:57925"/>
        <dbReference type="ChEBI" id="CHEBI:61694"/>
        <dbReference type="EC" id="3.4.19.13"/>
    </reaction>
</comment>
<dbReference type="EC" id="2.3.2.2" evidence="11"/>
<dbReference type="GO" id="GO:0006751">
    <property type="term" value="P:glutathione catabolic process"/>
    <property type="evidence" value="ECO:0007669"/>
    <property type="project" value="UniProtKB-UniRule"/>
</dbReference>
<dbReference type="InterPro" id="IPR029055">
    <property type="entry name" value="Ntn_hydrolases_N"/>
</dbReference>
<evidence type="ECO:0000256" key="5">
    <source>
        <dbReference type="ARBA" id="ARBA00022801"/>
    </source>
</evidence>
<feature type="binding site" evidence="10">
    <location>
        <position position="440"/>
    </location>
    <ligand>
        <name>L-glutamate</name>
        <dbReference type="ChEBI" id="CHEBI:29985"/>
    </ligand>
</feature>
<evidence type="ECO:0000256" key="8">
    <source>
        <dbReference type="ARBA" id="ARBA00047417"/>
    </source>
</evidence>
<dbReference type="Proteomes" id="UP000262073">
    <property type="component" value="Chromosome"/>
</dbReference>